<evidence type="ECO:0000259" key="28">
    <source>
        <dbReference type="PROSITE" id="PS50022"/>
    </source>
</evidence>
<evidence type="ECO:0000313" key="29">
    <source>
        <dbReference type="Ensembl" id="ENSMMOP00000001671.1"/>
    </source>
</evidence>
<dbReference type="PROSITE" id="PS01286">
    <property type="entry name" value="FA58C_2"/>
    <property type="match status" value="1"/>
</dbReference>
<keyword evidence="15" id="KW-1015">Disulfide bond</keyword>
<keyword evidence="17" id="KW-0325">Glycoprotein</keyword>
<dbReference type="InterPro" id="IPR011009">
    <property type="entry name" value="Kinase-like_dom_sf"/>
</dbReference>
<keyword evidence="13" id="KW-0472">Membrane</keyword>
<dbReference type="Gene3D" id="2.60.120.260">
    <property type="entry name" value="Galactose-binding domain-like"/>
    <property type="match status" value="1"/>
</dbReference>
<evidence type="ECO:0000256" key="10">
    <source>
        <dbReference type="ARBA" id="ARBA00022840"/>
    </source>
</evidence>
<comment type="subunit">
    <text evidence="20">Binds hydroxyproline-rich sequence motifs in fibrillar, glycosylated collagen, such as the GQOGVMGFO motif, where O stands for hydroxyproline. Interacts with SRC. Interacts (tyrosine phosphorylated) with SHC1.</text>
</comment>
<evidence type="ECO:0000256" key="3">
    <source>
        <dbReference type="ARBA" id="ARBA00022475"/>
    </source>
</evidence>
<feature type="domain" description="Protein kinase" evidence="27">
    <location>
        <begin position="496"/>
        <end position="782"/>
    </location>
</feature>
<dbReference type="EC" id="2.7.10.1" evidence="2"/>
<keyword evidence="7 26" id="KW-0732">Signal</keyword>
<dbReference type="AlphaFoldDB" id="A0A3Q3VKP1"/>
<dbReference type="InterPro" id="IPR002011">
    <property type="entry name" value="Tyr_kinase_rcpt_2_CS"/>
</dbReference>
<dbReference type="GO" id="GO:0010715">
    <property type="term" value="P:regulation of extracellular matrix disassembly"/>
    <property type="evidence" value="ECO:0007669"/>
    <property type="project" value="UniProtKB-ARBA"/>
</dbReference>
<evidence type="ECO:0000256" key="11">
    <source>
        <dbReference type="ARBA" id="ARBA00022855"/>
    </source>
</evidence>
<dbReference type="SUPFAM" id="SSF56112">
    <property type="entry name" value="Protein kinase-like (PK-like)"/>
    <property type="match status" value="1"/>
</dbReference>
<evidence type="ECO:0000256" key="4">
    <source>
        <dbReference type="ARBA" id="ARBA00022553"/>
    </source>
</evidence>
<evidence type="ECO:0000256" key="5">
    <source>
        <dbReference type="ARBA" id="ARBA00022679"/>
    </source>
</evidence>
<dbReference type="GO" id="GO:0005518">
    <property type="term" value="F:collagen binding"/>
    <property type="evidence" value="ECO:0007669"/>
    <property type="project" value="TreeGrafter"/>
</dbReference>
<keyword evidence="30" id="KW-1185">Reference proteome</keyword>
<evidence type="ECO:0000256" key="22">
    <source>
        <dbReference type="ARBA" id="ARBA00076913"/>
    </source>
</evidence>
<dbReference type="FunFam" id="3.30.200.20:FF:000082">
    <property type="entry name" value="Epithelial discoidin domain-containing receptor 1"/>
    <property type="match status" value="1"/>
</dbReference>
<evidence type="ECO:0000256" key="8">
    <source>
        <dbReference type="ARBA" id="ARBA00022741"/>
    </source>
</evidence>
<comment type="similarity">
    <text evidence="19">Belongs to the protein kinase superfamily. Tyr protein kinase family. Insulin receptor subfamily.</text>
</comment>
<comment type="subcellular location">
    <subcellularLocation>
        <location evidence="1">Cell membrane</location>
        <topology evidence="1">Single-pass type I membrane protein</topology>
    </subcellularLocation>
</comment>
<name>A0A3Q3VKP1_MOLML</name>
<reference evidence="29" key="2">
    <citation type="submission" date="2025-09" db="UniProtKB">
        <authorList>
            <consortium name="Ensembl"/>
        </authorList>
    </citation>
    <scope>IDENTIFICATION</scope>
</reference>
<dbReference type="Ensembl" id="ENSMMOT00000001701.1">
    <property type="protein sequence ID" value="ENSMMOP00000001671.1"/>
    <property type="gene ID" value="ENSMMOG00000001396.1"/>
</dbReference>
<evidence type="ECO:0000256" key="2">
    <source>
        <dbReference type="ARBA" id="ARBA00011902"/>
    </source>
</evidence>
<evidence type="ECO:0000256" key="18">
    <source>
        <dbReference type="ARBA" id="ARBA00051243"/>
    </source>
</evidence>
<keyword evidence="5" id="KW-0808">Transferase</keyword>
<dbReference type="SUPFAM" id="SSF49785">
    <property type="entry name" value="Galactose-binding domain-like"/>
    <property type="match status" value="1"/>
</dbReference>
<dbReference type="InterPro" id="IPR048525">
    <property type="entry name" value="DDR1-2_DS-like"/>
</dbReference>
<keyword evidence="11" id="KW-0892">Osteogenesis</keyword>
<dbReference type="SMART" id="SM00219">
    <property type="entry name" value="TyrKc"/>
    <property type="match status" value="1"/>
</dbReference>
<evidence type="ECO:0000256" key="13">
    <source>
        <dbReference type="ARBA" id="ARBA00023136"/>
    </source>
</evidence>
<dbReference type="GO" id="GO:0005886">
    <property type="term" value="C:plasma membrane"/>
    <property type="evidence" value="ECO:0007669"/>
    <property type="project" value="UniProtKB-SubCell"/>
</dbReference>
<dbReference type="CDD" id="cd00057">
    <property type="entry name" value="FA58C"/>
    <property type="match status" value="1"/>
</dbReference>
<dbReference type="InterPro" id="IPR008979">
    <property type="entry name" value="Galactose-bd-like_sf"/>
</dbReference>
<dbReference type="Gene3D" id="3.30.200.20">
    <property type="entry name" value="Phosphorylase Kinase, domain 1"/>
    <property type="match status" value="1"/>
</dbReference>
<keyword evidence="4" id="KW-0597">Phosphoprotein</keyword>
<keyword evidence="6" id="KW-0812">Transmembrane</keyword>
<sequence length="784" mass="89384">SLQRFWMLLIYFLLIYDSHNMSVCRYPLGMSGGQIQDEDISASSQWSESTAARYGRLDFEEGDGAWCPEITVEPDNLKEFLQIDLRSLYFITLVGTQGRHAGGIGNEFAQMYKIKYSRDGSRWISWRNRQGKQVIEGNRNAYDIVLKDLEPPIIARFVRFMPVTDHSMNVCMRVELYGCEWLDGLVSYNAPVGGQMKLPGFPVYVNDSVYDGAVIHSMTEGLGQLTDGVCGLDDFIHSHVYNVWPGYDYVGWSNESFPGGYVEIMFEFDRTRNFTSMKIHCNNMFSWHVKVFRQVVCYFRSESDWEPSPLFFSPVVDEKNPSARFVTVNLANHMASAIKCQFYFADAWMLFSEITFQSDTAMYNTTLAPPKTGLPPNTQPGQWRPTLCRGRHCKPARRDWQQHVRHPCADHGPATNQWTIIDTPGLLHCVPASSSTAASKSTTTSVGQDGVPHYAEADIVNLQGVTGSNTYAIPALTMDLLSGKDVAVEEFPRKLLTFKEKLGEGQFGEVHLCEAEGMQEFINKEFLFDIPEDQLVLVAVKMLRSDANKNARNDFLKEIKIMSRLKDPNIIRLLAVCIYSDPLCMITEYMENGDLNQFLSRHEPEGQLALLSNAPTVSNLCYMAAQIASGMKYLSSLNFVHRDLATRNCLVGKNYTIKIADFGMSRNLYSGDYYRIQGRAVLPIRWMSWESILLGKFTTASDVWAFGVTLWEILNFCKEQPYSQLTDEQVIENTGEFFRDQKRQIYLPQPVLCPDSLYKVMLGCWRRNTKERPSFQEIHRALLE</sequence>
<evidence type="ECO:0000256" key="23">
    <source>
        <dbReference type="ARBA" id="ARBA00078393"/>
    </source>
</evidence>
<feature type="domain" description="F5/8 type C" evidence="28">
    <location>
        <begin position="24"/>
        <end position="179"/>
    </location>
</feature>
<evidence type="ECO:0000313" key="30">
    <source>
        <dbReference type="Proteomes" id="UP000261620"/>
    </source>
</evidence>
<dbReference type="Gene3D" id="1.10.510.10">
    <property type="entry name" value="Transferase(Phosphotransferase) domain 1"/>
    <property type="match status" value="1"/>
</dbReference>
<evidence type="ECO:0000256" key="21">
    <source>
        <dbReference type="ARBA" id="ARBA00070183"/>
    </source>
</evidence>
<evidence type="ECO:0000256" key="26">
    <source>
        <dbReference type="SAM" id="SignalP"/>
    </source>
</evidence>
<dbReference type="PANTHER" id="PTHR24416">
    <property type="entry name" value="TYROSINE-PROTEIN KINASE RECEPTOR"/>
    <property type="match status" value="1"/>
</dbReference>
<feature type="signal peptide" evidence="26">
    <location>
        <begin position="1"/>
        <end position="20"/>
    </location>
</feature>
<dbReference type="FunFam" id="1.10.510.10:FF:000053">
    <property type="entry name" value="Epithelial discoidin domain-containing receptor 1"/>
    <property type="match status" value="1"/>
</dbReference>
<evidence type="ECO:0000256" key="15">
    <source>
        <dbReference type="ARBA" id="ARBA00023157"/>
    </source>
</evidence>
<evidence type="ECO:0000256" key="20">
    <source>
        <dbReference type="ARBA" id="ARBA00065042"/>
    </source>
</evidence>
<dbReference type="Proteomes" id="UP000261620">
    <property type="component" value="Unplaced"/>
</dbReference>
<reference evidence="29" key="1">
    <citation type="submission" date="2025-08" db="UniProtKB">
        <authorList>
            <consortium name="Ensembl"/>
        </authorList>
    </citation>
    <scope>IDENTIFICATION</scope>
</reference>
<evidence type="ECO:0000256" key="12">
    <source>
        <dbReference type="ARBA" id="ARBA00022989"/>
    </source>
</evidence>
<dbReference type="PRINTS" id="PR00109">
    <property type="entry name" value="TYRKINASE"/>
</dbReference>
<keyword evidence="3" id="KW-1003">Cell membrane</keyword>
<dbReference type="FunFam" id="2.60.120.1190:FF:000001">
    <property type="entry name" value="Discoidin domain receptor tyrosine kinase 2"/>
    <property type="match status" value="1"/>
</dbReference>
<dbReference type="GO" id="GO:0001503">
    <property type="term" value="P:ossification"/>
    <property type="evidence" value="ECO:0007669"/>
    <property type="project" value="UniProtKB-KW"/>
</dbReference>
<keyword evidence="16" id="KW-0675">Receptor</keyword>
<evidence type="ECO:0000256" key="6">
    <source>
        <dbReference type="ARBA" id="ARBA00022692"/>
    </source>
</evidence>
<dbReference type="InterPro" id="IPR050122">
    <property type="entry name" value="RTK"/>
</dbReference>
<dbReference type="Pfam" id="PF00754">
    <property type="entry name" value="F5_F8_type_C"/>
    <property type="match status" value="1"/>
</dbReference>
<dbReference type="PROSITE" id="PS50022">
    <property type="entry name" value="FA58C_3"/>
    <property type="match status" value="1"/>
</dbReference>
<dbReference type="PROSITE" id="PS00239">
    <property type="entry name" value="RECEPTOR_TYR_KIN_II"/>
    <property type="match status" value="1"/>
</dbReference>
<keyword evidence="12" id="KW-1133">Transmembrane helix</keyword>
<dbReference type="OMA" id="KWLRWKN"/>
<evidence type="ECO:0000259" key="27">
    <source>
        <dbReference type="PROSITE" id="PS50011"/>
    </source>
</evidence>
<dbReference type="PANTHER" id="PTHR24416:SF295">
    <property type="entry name" value="DISCOIDIN DOMAIN-CONTAINING RECEPTOR 2"/>
    <property type="match status" value="1"/>
</dbReference>
<organism evidence="29 30">
    <name type="scientific">Mola mola</name>
    <name type="common">Ocean sunfish</name>
    <name type="synonym">Tetraodon mola</name>
    <dbReference type="NCBI Taxonomy" id="94237"/>
    <lineage>
        <taxon>Eukaryota</taxon>
        <taxon>Metazoa</taxon>
        <taxon>Chordata</taxon>
        <taxon>Craniata</taxon>
        <taxon>Vertebrata</taxon>
        <taxon>Euteleostomi</taxon>
        <taxon>Actinopterygii</taxon>
        <taxon>Neopterygii</taxon>
        <taxon>Teleostei</taxon>
        <taxon>Neoteleostei</taxon>
        <taxon>Acanthomorphata</taxon>
        <taxon>Eupercaria</taxon>
        <taxon>Tetraodontiformes</taxon>
        <taxon>Molidae</taxon>
        <taxon>Mola</taxon>
    </lineage>
</organism>
<dbReference type="GO" id="GO:0005524">
    <property type="term" value="F:ATP binding"/>
    <property type="evidence" value="ECO:0007669"/>
    <property type="project" value="UniProtKB-KW"/>
</dbReference>
<evidence type="ECO:0000256" key="9">
    <source>
        <dbReference type="ARBA" id="ARBA00022777"/>
    </source>
</evidence>
<dbReference type="InterPro" id="IPR008266">
    <property type="entry name" value="Tyr_kinase_AS"/>
</dbReference>
<keyword evidence="10" id="KW-0067">ATP-binding</keyword>
<evidence type="ECO:0000256" key="16">
    <source>
        <dbReference type="ARBA" id="ARBA00023170"/>
    </source>
</evidence>
<dbReference type="Pfam" id="PF07714">
    <property type="entry name" value="PK_Tyr_Ser-Thr"/>
    <property type="match status" value="1"/>
</dbReference>
<dbReference type="InterPro" id="IPR000719">
    <property type="entry name" value="Prot_kinase_dom"/>
</dbReference>
<dbReference type="InterPro" id="IPR001245">
    <property type="entry name" value="Ser-Thr/Tyr_kinase_cat_dom"/>
</dbReference>
<evidence type="ECO:0000256" key="17">
    <source>
        <dbReference type="ARBA" id="ARBA00023180"/>
    </source>
</evidence>
<comment type="catalytic activity">
    <reaction evidence="18">
        <text>L-tyrosyl-[protein] + ATP = O-phospho-L-tyrosyl-[protein] + ADP + H(+)</text>
        <dbReference type="Rhea" id="RHEA:10596"/>
        <dbReference type="Rhea" id="RHEA-COMP:10136"/>
        <dbReference type="Rhea" id="RHEA-COMP:20101"/>
        <dbReference type="ChEBI" id="CHEBI:15378"/>
        <dbReference type="ChEBI" id="CHEBI:30616"/>
        <dbReference type="ChEBI" id="CHEBI:46858"/>
        <dbReference type="ChEBI" id="CHEBI:61978"/>
        <dbReference type="ChEBI" id="CHEBI:456216"/>
        <dbReference type="EC" id="2.7.10.1"/>
    </reaction>
</comment>
<dbReference type="InterPro" id="IPR000421">
    <property type="entry name" value="FA58C"/>
</dbReference>
<dbReference type="PROSITE" id="PS01285">
    <property type="entry name" value="FA58C_1"/>
    <property type="match status" value="1"/>
</dbReference>
<dbReference type="PROSITE" id="PS50011">
    <property type="entry name" value="PROTEIN_KINASE_DOM"/>
    <property type="match status" value="1"/>
</dbReference>
<dbReference type="InterPro" id="IPR020635">
    <property type="entry name" value="Tyr_kinase_cat_dom"/>
</dbReference>
<protein>
    <recommendedName>
        <fullName evidence="21">Discoidin domain-containing receptor 2</fullName>
        <ecNumber evidence="2">2.7.10.1</ecNumber>
    </recommendedName>
    <alternativeName>
        <fullName evidence="24">CD167 antigen-like family member B</fullName>
    </alternativeName>
    <alternativeName>
        <fullName evidence="25">Neurotrophic tyrosine kinase, receptor-related 3</fullName>
    </alternativeName>
    <alternativeName>
        <fullName evidence="23">Receptor protein-tyrosine kinase TKT</fullName>
    </alternativeName>
    <alternativeName>
        <fullName evidence="22">Tyrosine-protein kinase TYRO10</fullName>
    </alternativeName>
</protein>
<dbReference type="Gene3D" id="2.60.120.1190">
    <property type="match status" value="1"/>
</dbReference>
<dbReference type="STRING" id="94237.ENSMMOP00000001671"/>
<dbReference type="GO" id="GO:0038062">
    <property type="term" value="F:protein tyrosine kinase collagen receptor activity"/>
    <property type="evidence" value="ECO:0007669"/>
    <property type="project" value="TreeGrafter"/>
</dbReference>
<dbReference type="FunFam" id="2.60.120.260:FF:000007">
    <property type="entry name" value="Discoidin domain receptor tyrosine kinase 1"/>
    <property type="match status" value="1"/>
</dbReference>
<feature type="chain" id="PRO_5018627208" description="Discoidin domain-containing receptor 2" evidence="26">
    <location>
        <begin position="21"/>
        <end position="784"/>
    </location>
</feature>
<dbReference type="PROSITE" id="PS00109">
    <property type="entry name" value="PROTEIN_KINASE_TYR"/>
    <property type="match status" value="1"/>
</dbReference>
<dbReference type="SMART" id="SM00231">
    <property type="entry name" value="FA58C"/>
    <property type="match status" value="1"/>
</dbReference>
<accession>A0A3Q3VKP1</accession>
<dbReference type="Pfam" id="PF21114">
    <property type="entry name" value="DDR1-2_DS-like"/>
    <property type="match status" value="1"/>
</dbReference>
<dbReference type="GO" id="GO:0010976">
    <property type="term" value="P:positive regulation of neuron projection development"/>
    <property type="evidence" value="ECO:0007669"/>
    <property type="project" value="TreeGrafter"/>
</dbReference>
<keyword evidence="9" id="KW-0418">Kinase</keyword>
<evidence type="ECO:0000256" key="25">
    <source>
        <dbReference type="ARBA" id="ARBA00079636"/>
    </source>
</evidence>
<dbReference type="GO" id="GO:0043235">
    <property type="term" value="C:receptor complex"/>
    <property type="evidence" value="ECO:0007669"/>
    <property type="project" value="TreeGrafter"/>
</dbReference>
<proteinExistence type="inferred from homology"/>
<evidence type="ECO:0000256" key="14">
    <source>
        <dbReference type="ARBA" id="ARBA00023137"/>
    </source>
</evidence>
<dbReference type="GO" id="GO:0051897">
    <property type="term" value="P:positive regulation of phosphatidylinositol 3-kinase/protein kinase B signal transduction"/>
    <property type="evidence" value="ECO:0007669"/>
    <property type="project" value="TreeGrafter"/>
</dbReference>
<evidence type="ECO:0000256" key="24">
    <source>
        <dbReference type="ARBA" id="ARBA00079441"/>
    </source>
</evidence>
<evidence type="ECO:0000256" key="7">
    <source>
        <dbReference type="ARBA" id="ARBA00022729"/>
    </source>
</evidence>
<keyword evidence="8" id="KW-0547">Nucleotide-binding</keyword>
<evidence type="ECO:0000256" key="19">
    <source>
        <dbReference type="ARBA" id="ARBA00061639"/>
    </source>
</evidence>
<evidence type="ECO:0000256" key="1">
    <source>
        <dbReference type="ARBA" id="ARBA00004251"/>
    </source>
</evidence>
<keyword evidence="14" id="KW-0829">Tyrosine-protein kinase</keyword>